<dbReference type="Proteomes" id="UP000061135">
    <property type="component" value="Chromosome"/>
</dbReference>
<dbReference type="SUPFAM" id="SSF50800">
    <property type="entry name" value="PK beta-barrel domain-like"/>
    <property type="match status" value="1"/>
</dbReference>
<dbReference type="EMBL" id="CP007501">
    <property type="protein sequence ID" value="AKD26355.1"/>
    <property type="molecule type" value="Genomic_DNA"/>
</dbReference>
<feature type="domain" description="MOSC" evidence="1">
    <location>
        <begin position="21"/>
        <end position="163"/>
    </location>
</feature>
<evidence type="ECO:0000259" key="1">
    <source>
        <dbReference type="PROSITE" id="PS51340"/>
    </source>
</evidence>
<accession>A0A0E3ZLH1</accession>
<dbReference type="GO" id="GO:0003824">
    <property type="term" value="F:catalytic activity"/>
    <property type="evidence" value="ECO:0007669"/>
    <property type="project" value="InterPro"/>
</dbReference>
<gene>
    <name evidence="2" type="ORF">CL55_00020220</name>
</gene>
<dbReference type="PROSITE" id="PS51340">
    <property type="entry name" value="MOSC"/>
    <property type="match status" value="1"/>
</dbReference>
<dbReference type="InterPro" id="IPR052716">
    <property type="entry name" value="MOSC_domain"/>
</dbReference>
<keyword evidence="3" id="KW-1185">Reference proteome</keyword>
<dbReference type="HOGENOM" id="CLU_104911_0_0_4"/>
<dbReference type="InterPro" id="IPR011037">
    <property type="entry name" value="Pyrv_Knase-like_insert_dom_sf"/>
</dbReference>
<dbReference type="KEGG" id="pdq:CL55_00020220"/>
<sequence>MKASPQIHSIYIAARAGDLMMQLAQAEIIAGEGIVGDRYALGLGAFSKTKPKIRHVSLIALSAIENANDQLRTKQQVLFGEGDTRRNLVIKGISEGELNDLVGRIFYLGGLAFKGTELCEPCQRPANLLKRPDFMNAFDNRGGLRAEALDSGSISNGDFLTYSPDQEK</sequence>
<dbReference type="Pfam" id="PF03473">
    <property type="entry name" value="MOSC"/>
    <property type="match status" value="1"/>
</dbReference>
<dbReference type="GO" id="GO:0030151">
    <property type="term" value="F:molybdenum ion binding"/>
    <property type="evidence" value="ECO:0007669"/>
    <property type="project" value="InterPro"/>
</dbReference>
<dbReference type="GO" id="GO:0030170">
    <property type="term" value="F:pyridoxal phosphate binding"/>
    <property type="evidence" value="ECO:0007669"/>
    <property type="project" value="InterPro"/>
</dbReference>
<dbReference type="RefSeq" id="WP_046330990.1">
    <property type="nucleotide sequence ID" value="NZ_CP007501.1"/>
</dbReference>
<dbReference type="STRING" id="1835254.CL55_00020220"/>
<dbReference type="PANTHER" id="PTHR36930">
    <property type="entry name" value="METAL-SULFUR CLUSTER BIOSYNTHESIS PROTEINS YUAD-RELATED"/>
    <property type="match status" value="1"/>
</dbReference>
<organism evidence="2 3">
    <name type="scientific">Polynucleobacter duraquae</name>
    <dbReference type="NCBI Taxonomy" id="1835254"/>
    <lineage>
        <taxon>Bacteria</taxon>
        <taxon>Pseudomonadati</taxon>
        <taxon>Pseudomonadota</taxon>
        <taxon>Betaproteobacteria</taxon>
        <taxon>Burkholderiales</taxon>
        <taxon>Burkholderiaceae</taxon>
        <taxon>Polynucleobacter</taxon>
    </lineage>
</organism>
<evidence type="ECO:0000313" key="3">
    <source>
        <dbReference type="Proteomes" id="UP000061135"/>
    </source>
</evidence>
<dbReference type="Gene3D" id="2.40.33.20">
    <property type="entry name" value="PK beta-barrel domain-like"/>
    <property type="match status" value="1"/>
</dbReference>
<dbReference type="InterPro" id="IPR005302">
    <property type="entry name" value="MoCF_Sase_C"/>
</dbReference>
<dbReference type="PANTHER" id="PTHR36930:SF1">
    <property type="entry name" value="MOSC DOMAIN-CONTAINING PROTEIN"/>
    <property type="match status" value="1"/>
</dbReference>
<evidence type="ECO:0000313" key="2">
    <source>
        <dbReference type="EMBL" id="AKD26355.1"/>
    </source>
</evidence>
<reference evidence="2 3" key="1">
    <citation type="submission" date="2014-03" db="EMBL/GenBank/DDBJ databases">
        <title>Genome of Polynucleobacter strain MWH-MoK4.</title>
        <authorList>
            <person name="Hahn M.W."/>
        </authorList>
    </citation>
    <scope>NUCLEOTIDE SEQUENCE [LARGE SCALE GENOMIC DNA]</scope>
    <source>
        <strain evidence="2 3">MWH-MoK4</strain>
    </source>
</reference>
<name>A0A0E3ZLH1_9BURK</name>
<dbReference type="AlphaFoldDB" id="A0A0E3ZLH1"/>
<dbReference type="PATRIC" id="fig|576611.7.peg.2051"/>
<proteinExistence type="predicted"/>
<dbReference type="OrthoDB" id="1550913at2"/>
<protein>
    <recommendedName>
        <fullName evidence="1">MOSC domain-containing protein</fullName>
    </recommendedName>
</protein>